<dbReference type="GO" id="GO:0004129">
    <property type="term" value="F:cytochrome-c oxidase activity"/>
    <property type="evidence" value="ECO:0007669"/>
    <property type="project" value="UniProtKB-EC"/>
</dbReference>
<feature type="domain" description="Heme-copper oxidase subunit III family profile" evidence="13">
    <location>
        <begin position="5"/>
        <end position="258"/>
    </location>
</feature>
<comment type="similarity">
    <text evidence="2 11">Belongs to the cytochrome c oxidase subunit 3 family.</text>
</comment>
<dbReference type="Gene3D" id="1.10.287.70">
    <property type="match status" value="1"/>
</dbReference>
<protein>
    <recommendedName>
        <fullName evidence="3">cytochrome-c oxidase</fullName>
        <ecNumber evidence="3">7.1.1.9</ecNumber>
    </recommendedName>
    <alternativeName>
        <fullName evidence="9">Cytochrome aa3 subunit 3</fullName>
    </alternativeName>
    <alternativeName>
        <fullName evidence="10">Cytochrome c oxidase polypeptide III</fullName>
    </alternativeName>
</protein>
<dbReference type="GO" id="GO:0019646">
    <property type="term" value="P:aerobic electron transport chain"/>
    <property type="evidence" value="ECO:0007669"/>
    <property type="project" value="InterPro"/>
</dbReference>
<feature type="transmembrane region" description="Helical" evidence="12">
    <location>
        <begin position="42"/>
        <end position="62"/>
    </location>
</feature>
<feature type="transmembrane region" description="Helical" evidence="12">
    <location>
        <begin position="155"/>
        <end position="175"/>
    </location>
</feature>
<dbReference type="GO" id="GO:0005886">
    <property type="term" value="C:plasma membrane"/>
    <property type="evidence" value="ECO:0007669"/>
    <property type="project" value="UniProtKB-SubCell"/>
</dbReference>
<dbReference type="AlphaFoldDB" id="A0A538T0N9"/>
<evidence type="ECO:0000256" key="9">
    <source>
        <dbReference type="ARBA" id="ARBA00031400"/>
    </source>
</evidence>
<dbReference type="InterPro" id="IPR033945">
    <property type="entry name" value="Cyt_c_oxase_su3_dom"/>
</dbReference>
<evidence type="ECO:0000259" key="13">
    <source>
        <dbReference type="PROSITE" id="PS50253"/>
    </source>
</evidence>
<dbReference type="FunFam" id="1.20.120.80:FF:000001">
    <property type="entry name" value="Cytochrome (Ubi)quinol oxidase subunit III"/>
    <property type="match status" value="1"/>
</dbReference>
<dbReference type="InterPro" id="IPR013833">
    <property type="entry name" value="Cyt_c_oxidase_su3_a-hlx"/>
</dbReference>
<evidence type="ECO:0000313" key="15">
    <source>
        <dbReference type="Proteomes" id="UP000316852"/>
    </source>
</evidence>
<evidence type="ECO:0000256" key="8">
    <source>
        <dbReference type="ARBA" id="ARBA00023136"/>
    </source>
</evidence>
<feature type="transmembrane region" description="Helical" evidence="12">
    <location>
        <begin position="17"/>
        <end position="36"/>
    </location>
</feature>
<organism evidence="14 15">
    <name type="scientific">Eiseniibacteriota bacterium</name>
    <dbReference type="NCBI Taxonomy" id="2212470"/>
    <lineage>
        <taxon>Bacteria</taxon>
        <taxon>Candidatus Eiseniibacteriota</taxon>
    </lineage>
</organism>
<dbReference type="CDD" id="cd01665">
    <property type="entry name" value="Cyt_c_Oxidase_III"/>
    <property type="match status" value="1"/>
</dbReference>
<sequence>MEAAAHPHSHEPVPSRWPIITALGAGLIPVGLVSAAHGWKQGLGVLMLGFAVMLYGASRWWAELLHDRFFGSEAVDAERRLTTAMAFFIASEAAIFASFFAALIYARHHAPSWPPQGMPHFEIFVPAVNTFILLFSSVTLHLGHAALERDRRDGVIASILMTIFLGAIFLCGQAYEYGFLNGSAFSIKSGIFGTTFFMLTGFHGLHVLMGLIFLNVVYGAVLRGRITPQQHFPFRAASWYWHFVDVVWLFVFTIVYLL</sequence>
<evidence type="ECO:0000256" key="11">
    <source>
        <dbReference type="RuleBase" id="RU003376"/>
    </source>
</evidence>
<dbReference type="InterPro" id="IPR024791">
    <property type="entry name" value="Cyt_c/ubiquinol_Oxase_su3"/>
</dbReference>
<accession>A0A538T0N9</accession>
<dbReference type="InterPro" id="IPR035973">
    <property type="entry name" value="Cyt_c_oxidase_su3-like_sf"/>
</dbReference>
<dbReference type="PROSITE" id="PS50253">
    <property type="entry name" value="COX3"/>
    <property type="match status" value="1"/>
</dbReference>
<keyword evidence="4" id="KW-1003">Cell membrane</keyword>
<evidence type="ECO:0000313" key="14">
    <source>
        <dbReference type="EMBL" id="TMQ57201.1"/>
    </source>
</evidence>
<keyword evidence="5 11" id="KW-0812">Transmembrane</keyword>
<feature type="transmembrane region" description="Helical" evidence="12">
    <location>
        <begin position="195"/>
        <end position="218"/>
    </location>
</feature>
<keyword evidence="6" id="KW-1278">Translocase</keyword>
<evidence type="ECO:0000256" key="6">
    <source>
        <dbReference type="ARBA" id="ARBA00022967"/>
    </source>
</evidence>
<feature type="transmembrane region" description="Helical" evidence="12">
    <location>
        <begin position="123"/>
        <end position="143"/>
    </location>
</feature>
<evidence type="ECO:0000256" key="4">
    <source>
        <dbReference type="ARBA" id="ARBA00022475"/>
    </source>
</evidence>
<evidence type="ECO:0000256" key="1">
    <source>
        <dbReference type="ARBA" id="ARBA00004651"/>
    </source>
</evidence>
<dbReference type="PANTHER" id="PTHR11403">
    <property type="entry name" value="CYTOCHROME C OXIDASE SUBUNIT III"/>
    <property type="match status" value="1"/>
</dbReference>
<evidence type="ECO:0000256" key="10">
    <source>
        <dbReference type="ARBA" id="ARBA00031625"/>
    </source>
</evidence>
<dbReference type="Gene3D" id="1.20.120.80">
    <property type="entry name" value="Cytochrome c oxidase, subunit III, four-helix bundle"/>
    <property type="match status" value="1"/>
</dbReference>
<dbReference type="PANTHER" id="PTHR11403:SF7">
    <property type="entry name" value="CYTOCHROME C OXIDASE SUBUNIT 3"/>
    <property type="match status" value="1"/>
</dbReference>
<comment type="subcellular location">
    <subcellularLocation>
        <location evidence="1 11">Cell membrane</location>
        <topology evidence="1 11">Multi-pass membrane protein</topology>
    </subcellularLocation>
</comment>
<feature type="transmembrane region" description="Helical" evidence="12">
    <location>
        <begin position="239"/>
        <end position="257"/>
    </location>
</feature>
<proteinExistence type="inferred from homology"/>
<dbReference type="SUPFAM" id="SSF81452">
    <property type="entry name" value="Cytochrome c oxidase subunit III-like"/>
    <property type="match status" value="1"/>
</dbReference>
<evidence type="ECO:0000256" key="2">
    <source>
        <dbReference type="ARBA" id="ARBA00010581"/>
    </source>
</evidence>
<feature type="transmembrane region" description="Helical" evidence="12">
    <location>
        <begin position="83"/>
        <end position="103"/>
    </location>
</feature>
<dbReference type="EC" id="7.1.1.9" evidence="3"/>
<keyword evidence="7 12" id="KW-1133">Transmembrane helix</keyword>
<dbReference type="InterPro" id="IPR000298">
    <property type="entry name" value="Cyt_c_oxidase-like_su3"/>
</dbReference>
<evidence type="ECO:0000256" key="12">
    <source>
        <dbReference type="SAM" id="Phobius"/>
    </source>
</evidence>
<name>A0A538T0N9_UNCEI</name>
<dbReference type="EMBL" id="VBOW01000068">
    <property type="protein sequence ID" value="TMQ57201.1"/>
    <property type="molecule type" value="Genomic_DNA"/>
</dbReference>
<reference evidence="14 15" key="1">
    <citation type="journal article" date="2019" name="Nat. Microbiol.">
        <title>Mediterranean grassland soil C-N compound turnover is dependent on rainfall and depth, and is mediated by genomically divergent microorganisms.</title>
        <authorList>
            <person name="Diamond S."/>
            <person name="Andeer P.F."/>
            <person name="Li Z."/>
            <person name="Crits-Christoph A."/>
            <person name="Burstein D."/>
            <person name="Anantharaman K."/>
            <person name="Lane K.R."/>
            <person name="Thomas B.C."/>
            <person name="Pan C."/>
            <person name="Northen T.R."/>
            <person name="Banfield J.F."/>
        </authorList>
    </citation>
    <scope>NUCLEOTIDE SEQUENCE [LARGE SCALE GENOMIC DNA]</scope>
    <source>
        <strain evidence="14">WS_6</strain>
    </source>
</reference>
<keyword evidence="8 12" id="KW-0472">Membrane</keyword>
<evidence type="ECO:0000256" key="7">
    <source>
        <dbReference type="ARBA" id="ARBA00022989"/>
    </source>
</evidence>
<gene>
    <name evidence="14" type="ORF">E6K76_11285</name>
</gene>
<evidence type="ECO:0000256" key="3">
    <source>
        <dbReference type="ARBA" id="ARBA00012949"/>
    </source>
</evidence>
<evidence type="ECO:0000256" key="5">
    <source>
        <dbReference type="ARBA" id="ARBA00022692"/>
    </source>
</evidence>
<comment type="caution">
    <text evidence="14">The sequence shown here is derived from an EMBL/GenBank/DDBJ whole genome shotgun (WGS) entry which is preliminary data.</text>
</comment>
<dbReference type="Proteomes" id="UP000316852">
    <property type="component" value="Unassembled WGS sequence"/>
</dbReference>
<dbReference type="Pfam" id="PF00510">
    <property type="entry name" value="COX3"/>
    <property type="match status" value="1"/>
</dbReference>